<protein>
    <submittedName>
        <fullName evidence="9">Flagellar motor protein MotA</fullName>
    </submittedName>
</protein>
<keyword evidence="5 7" id="KW-0472">Membrane</keyword>
<dbReference type="RefSeq" id="WP_101185804.1">
    <property type="nucleotide sequence ID" value="NZ_CP031218.1"/>
</dbReference>
<evidence type="ECO:0000256" key="6">
    <source>
        <dbReference type="RuleBase" id="RU004057"/>
    </source>
</evidence>
<dbReference type="Proteomes" id="UP000233248">
    <property type="component" value="Unassembled WGS sequence"/>
</dbReference>
<dbReference type="EMBL" id="NXIF01000054">
    <property type="protein sequence ID" value="PKI79806.1"/>
    <property type="molecule type" value="Genomic_DNA"/>
</dbReference>
<dbReference type="PANTHER" id="PTHR30433">
    <property type="entry name" value="CHEMOTAXIS PROTEIN MOTA"/>
    <property type="match status" value="1"/>
</dbReference>
<dbReference type="AlphaFoldDB" id="A0A2N1IZT4"/>
<keyword evidence="3 7" id="KW-0812">Transmembrane</keyword>
<dbReference type="GO" id="GO:0071978">
    <property type="term" value="P:bacterial-type flagellum-dependent swarming motility"/>
    <property type="evidence" value="ECO:0007669"/>
    <property type="project" value="InterPro"/>
</dbReference>
<reference evidence="9 10" key="1">
    <citation type="submission" date="2017-09" db="EMBL/GenBank/DDBJ databases">
        <title>Genomics of the genus Arcobacter.</title>
        <authorList>
            <person name="Perez-Cataluna A."/>
            <person name="Figueras M.J."/>
            <person name="Salas-Masso N."/>
        </authorList>
    </citation>
    <scope>NUCLEOTIDE SEQUENCE [LARGE SCALE GENOMIC DNA]</scope>
    <source>
        <strain evidence="9 10">DSM 18005</strain>
    </source>
</reference>
<dbReference type="InterPro" id="IPR047055">
    <property type="entry name" value="MotA-like"/>
</dbReference>
<gene>
    <name evidence="9" type="ORF">CP960_12405</name>
</gene>
<comment type="similarity">
    <text evidence="6">Belongs to the exbB/tolQ family.</text>
</comment>
<feature type="transmembrane region" description="Helical" evidence="7">
    <location>
        <begin position="147"/>
        <end position="171"/>
    </location>
</feature>
<evidence type="ECO:0000256" key="2">
    <source>
        <dbReference type="ARBA" id="ARBA00022475"/>
    </source>
</evidence>
<keyword evidence="10" id="KW-1185">Reference proteome</keyword>
<dbReference type="InterPro" id="IPR002898">
    <property type="entry name" value="MotA_ExbB_proton_chnl"/>
</dbReference>
<feature type="domain" description="MotA/TolQ/ExbB proton channel" evidence="8">
    <location>
        <begin position="104"/>
        <end position="220"/>
    </location>
</feature>
<evidence type="ECO:0000256" key="5">
    <source>
        <dbReference type="ARBA" id="ARBA00023136"/>
    </source>
</evidence>
<name>A0A2N1IZT4_9BACT</name>
<organism evidence="9 10">
    <name type="scientific">Malaciobacter halophilus</name>
    <dbReference type="NCBI Taxonomy" id="197482"/>
    <lineage>
        <taxon>Bacteria</taxon>
        <taxon>Pseudomonadati</taxon>
        <taxon>Campylobacterota</taxon>
        <taxon>Epsilonproteobacteria</taxon>
        <taxon>Campylobacterales</taxon>
        <taxon>Arcobacteraceae</taxon>
        <taxon>Malaciobacter</taxon>
    </lineage>
</organism>
<evidence type="ECO:0000313" key="10">
    <source>
        <dbReference type="Proteomes" id="UP000233248"/>
    </source>
</evidence>
<keyword evidence="9" id="KW-0966">Cell projection</keyword>
<keyword evidence="9" id="KW-0282">Flagellum</keyword>
<keyword evidence="4 7" id="KW-1133">Transmembrane helix</keyword>
<evidence type="ECO:0000256" key="3">
    <source>
        <dbReference type="ARBA" id="ARBA00022692"/>
    </source>
</evidence>
<keyword evidence="6" id="KW-0813">Transport</keyword>
<sequence>MDKGTLIGMVAAWSLVSLAILLGGAGFGAYIDIPSMIIVIGGTLSVTAGQFEMSELKRITPALKVAFNEVRVEPLPELVEKIIFYATEVKKHGVMHIEQKVMEETNPFLKEAFQLIVDGTKPEVLEPLLELKMEHIDKRHGTMIRMFGNIGGVAGSMGMIGTLVGLVAMLANLSDPAAVGPAMAVALITTLYGALLGTLFAGVIENKLSRKHDIEMTAYEVIISGASMIAAEESIGNIKMKLNSILVDLQDE</sequence>
<dbReference type="Pfam" id="PF01618">
    <property type="entry name" value="MotA_ExbB"/>
    <property type="match status" value="1"/>
</dbReference>
<keyword evidence="2" id="KW-1003">Cell membrane</keyword>
<evidence type="ECO:0000256" key="1">
    <source>
        <dbReference type="ARBA" id="ARBA00004429"/>
    </source>
</evidence>
<dbReference type="GO" id="GO:0006935">
    <property type="term" value="P:chemotaxis"/>
    <property type="evidence" value="ECO:0007669"/>
    <property type="project" value="InterPro"/>
</dbReference>
<comment type="caution">
    <text evidence="9">The sequence shown here is derived from an EMBL/GenBank/DDBJ whole genome shotgun (WGS) entry which is preliminary data.</text>
</comment>
<evidence type="ECO:0000256" key="4">
    <source>
        <dbReference type="ARBA" id="ARBA00022989"/>
    </source>
</evidence>
<feature type="transmembrane region" description="Helical" evidence="7">
    <location>
        <begin position="7"/>
        <end position="27"/>
    </location>
</feature>
<dbReference type="GO" id="GO:0005886">
    <property type="term" value="C:plasma membrane"/>
    <property type="evidence" value="ECO:0007669"/>
    <property type="project" value="UniProtKB-SubCell"/>
</dbReference>
<proteinExistence type="inferred from homology"/>
<evidence type="ECO:0000256" key="7">
    <source>
        <dbReference type="SAM" id="Phobius"/>
    </source>
</evidence>
<dbReference type="GO" id="GO:0015031">
    <property type="term" value="P:protein transport"/>
    <property type="evidence" value="ECO:0007669"/>
    <property type="project" value="UniProtKB-KW"/>
</dbReference>
<dbReference type="KEGG" id="ahs:AHALO_2144"/>
<accession>A0A2N1IZT4</accession>
<keyword evidence="6" id="KW-0653">Protein transport</keyword>
<dbReference type="PANTHER" id="PTHR30433:SF2">
    <property type="entry name" value="MOTILITY PROTEIN A"/>
    <property type="match status" value="1"/>
</dbReference>
<dbReference type="OrthoDB" id="9806929at2"/>
<comment type="subcellular location">
    <subcellularLocation>
        <location evidence="1">Cell inner membrane</location>
        <topology evidence="1">Multi-pass membrane protein</topology>
    </subcellularLocation>
    <subcellularLocation>
        <location evidence="6">Membrane</location>
        <topology evidence="6">Multi-pass membrane protein</topology>
    </subcellularLocation>
</comment>
<keyword evidence="9" id="KW-0969">Cilium</keyword>
<evidence type="ECO:0000313" key="9">
    <source>
        <dbReference type="EMBL" id="PKI79806.1"/>
    </source>
</evidence>
<feature type="transmembrane region" description="Helical" evidence="7">
    <location>
        <begin position="183"/>
        <end position="204"/>
    </location>
</feature>
<evidence type="ECO:0000259" key="8">
    <source>
        <dbReference type="Pfam" id="PF01618"/>
    </source>
</evidence>